<evidence type="ECO:0000259" key="13">
    <source>
        <dbReference type="Pfam" id="PF00487"/>
    </source>
</evidence>
<dbReference type="PANTHER" id="PTHR11351">
    <property type="entry name" value="ACYL-COA DESATURASE"/>
    <property type="match status" value="1"/>
</dbReference>
<keyword evidence="3" id="KW-0444">Lipid biosynthesis</keyword>
<evidence type="ECO:0000313" key="15">
    <source>
        <dbReference type="Proteomes" id="UP000322699"/>
    </source>
</evidence>
<comment type="similarity">
    <text evidence="2">Belongs to the fatty acid desaturase type 2 family.</text>
</comment>
<keyword evidence="4 12" id="KW-0812">Transmembrane</keyword>
<dbReference type="EMBL" id="VRLW01000001">
    <property type="protein sequence ID" value="KAA1257694.1"/>
    <property type="molecule type" value="Genomic_DNA"/>
</dbReference>
<keyword evidence="11" id="KW-0275">Fatty acid biosynthesis</keyword>
<keyword evidence="7" id="KW-0560">Oxidoreductase</keyword>
<evidence type="ECO:0000256" key="3">
    <source>
        <dbReference type="ARBA" id="ARBA00022516"/>
    </source>
</evidence>
<keyword evidence="9" id="KW-0443">Lipid metabolism</keyword>
<keyword evidence="15" id="KW-1185">Reference proteome</keyword>
<evidence type="ECO:0000256" key="9">
    <source>
        <dbReference type="ARBA" id="ARBA00023098"/>
    </source>
</evidence>
<feature type="domain" description="Fatty acid desaturase" evidence="13">
    <location>
        <begin position="105"/>
        <end position="339"/>
    </location>
</feature>
<feature type="transmembrane region" description="Helical" evidence="12">
    <location>
        <begin position="266"/>
        <end position="285"/>
    </location>
</feature>
<evidence type="ECO:0000256" key="8">
    <source>
        <dbReference type="ARBA" id="ARBA00023004"/>
    </source>
</evidence>
<dbReference type="GO" id="GO:0006633">
    <property type="term" value="P:fatty acid biosynthetic process"/>
    <property type="evidence" value="ECO:0007669"/>
    <property type="project" value="UniProtKB-KW"/>
</dbReference>
<dbReference type="PRINTS" id="PR00075">
    <property type="entry name" value="FACDDSATRASE"/>
</dbReference>
<dbReference type="GO" id="GO:0016020">
    <property type="term" value="C:membrane"/>
    <property type="evidence" value="ECO:0007669"/>
    <property type="project" value="UniProtKB-SubCell"/>
</dbReference>
<comment type="subcellular location">
    <subcellularLocation>
        <location evidence="1">Membrane</location>
        <topology evidence="1">Multi-pass membrane protein</topology>
    </subcellularLocation>
</comment>
<proteinExistence type="inferred from homology"/>
<dbReference type="OrthoDB" id="19906at2"/>
<dbReference type="Proteomes" id="UP000322699">
    <property type="component" value="Unassembled WGS sequence"/>
</dbReference>
<dbReference type="PANTHER" id="PTHR11351:SF31">
    <property type="entry name" value="DESATURASE 1, ISOFORM A-RELATED"/>
    <property type="match status" value="1"/>
</dbReference>
<reference evidence="14 15" key="1">
    <citation type="submission" date="2019-08" db="EMBL/GenBank/DDBJ databases">
        <title>Deep-cultivation of Planctomycetes and their phenomic and genomic characterization uncovers novel biology.</title>
        <authorList>
            <person name="Wiegand S."/>
            <person name="Jogler M."/>
            <person name="Boedeker C."/>
            <person name="Pinto D."/>
            <person name="Vollmers J."/>
            <person name="Rivas-Marin E."/>
            <person name="Kohn T."/>
            <person name="Peeters S.H."/>
            <person name="Heuer A."/>
            <person name="Rast P."/>
            <person name="Oberbeckmann S."/>
            <person name="Bunk B."/>
            <person name="Jeske O."/>
            <person name="Meyerdierks A."/>
            <person name="Storesund J.E."/>
            <person name="Kallscheuer N."/>
            <person name="Luecker S."/>
            <person name="Lage O.M."/>
            <person name="Pohl T."/>
            <person name="Merkel B.J."/>
            <person name="Hornburger P."/>
            <person name="Mueller R.-W."/>
            <person name="Bruemmer F."/>
            <person name="Labrenz M."/>
            <person name="Spormann A.M."/>
            <person name="Op Den Camp H."/>
            <person name="Overmann J."/>
            <person name="Amann R."/>
            <person name="Jetten M.S.M."/>
            <person name="Mascher T."/>
            <person name="Medema M.H."/>
            <person name="Devos D.P."/>
            <person name="Kaster A.-K."/>
            <person name="Ovreas L."/>
            <person name="Rohde M."/>
            <person name="Galperin M.Y."/>
            <person name="Jogler C."/>
        </authorList>
    </citation>
    <scope>NUCLEOTIDE SEQUENCE [LARGE SCALE GENOMIC DNA]</scope>
    <source>
        <strain evidence="14 15">LF1</strain>
    </source>
</reference>
<dbReference type="InterPro" id="IPR015876">
    <property type="entry name" value="Acyl-CoA_DS"/>
</dbReference>
<evidence type="ECO:0000313" key="14">
    <source>
        <dbReference type="EMBL" id="KAA1257694.1"/>
    </source>
</evidence>
<keyword evidence="6 12" id="KW-1133">Transmembrane helix</keyword>
<keyword evidence="5" id="KW-0276">Fatty acid metabolism</keyword>
<accession>A0A5B1CEB8</accession>
<dbReference type="AlphaFoldDB" id="A0A5B1CEB8"/>
<dbReference type="GO" id="GO:0016717">
    <property type="term" value="F:oxidoreductase activity, acting on paired donors, with oxidation of a pair of donors resulting in the reduction of molecular oxygen to two molecules of water"/>
    <property type="evidence" value="ECO:0007669"/>
    <property type="project" value="InterPro"/>
</dbReference>
<dbReference type="InterPro" id="IPR005804">
    <property type="entry name" value="FA_desaturase_dom"/>
</dbReference>
<feature type="transmembrane region" description="Helical" evidence="12">
    <location>
        <begin position="232"/>
        <end position="254"/>
    </location>
</feature>
<evidence type="ECO:0000256" key="11">
    <source>
        <dbReference type="ARBA" id="ARBA00023160"/>
    </source>
</evidence>
<evidence type="ECO:0000256" key="2">
    <source>
        <dbReference type="ARBA" id="ARBA00008749"/>
    </source>
</evidence>
<evidence type="ECO:0000256" key="12">
    <source>
        <dbReference type="SAM" id="Phobius"/>
    </source>
</evidence>
<evidence type="ECO:0000256" key="4">
    <source>
        <dbReference type="ARBA" id="ARBA00022692"/>
    </source>
</evidence>
<protein>
    <submittedName>
        <fullName evidence="14">Fatty acid desaturase</fullName>
    </submittedName>
</protein>
<name>A0A5B1CEB8_9BACT</name>
<evidence type="ECO:0000256" key="10">
    <source>
        <dbReference type="ARBA" id="ARBA00023136"/>
    </source>
</evidence>
<gene>
    <name evidence="14" type="ORF">LF1_01820</name>
</gene>
<evidence type="ECO:0000256" key="1">
    <source>
        <dbReference type="ARBA" id="ARBA00004141"/>
    </source>
</evidence>
<feature type="transmembrane region" description="Helical" evidence="12">
    <location>
        <begin position="81"/>
        <end position="99"/>
    </location>
</feature>
<evidence type="ECO:0000256" key="6">
    <source>
        <dbReference type="ARBA" id="ARBA00022989"/>
    </source>
</evidence>
<dbReference type="CDD" id="cd03505">
    <property type="entry name" value="Delta9-FADS-like"/>
    <property type="match status" value="1"/>
</dbReference>
<organism evidence="14 15">
    <name type="scientific">Rubripirellula obstinata</name>
    <dbReference type="NCBI Taxonomy" id="406547"/>
    <lineage>
        <taxon>Bacteria</taxon>
        <taxon>Pseudomonadati</taxon>
        <taxon>Planctomycetota</taxon>
        <taxon>Planctomycetia</taxon>
        <taxon>Pirellulales</taxon>
        <taxon>Pirellulaceae</taxon>
        <taxon>Rubripirellula</taxon>
    </lineage>
</organism>
<evidence type="ECO:0000256" key="5">
    <source>
        <dbReference type="ARBA" id="ARBA00022832"/>
    </source>
</evidence>
<feature type="transmembrane region" description="Helical" evidence="12">
    <location>
        <begin position="105"/>
        <end position="127"/>
    </location>
</feature>
<evidence type="ECO:0000256" key="7">
    <source>
        <dbReference type="ARBA" id="ARBA00023002"/>
    </source>
</evidence>
<keyword evidence="8" id="KW-0408">Iron</keyword>
<keyword evidence="10 12" id="KW-0472">Membrane</keyword>
<dbReference type="Pfam" id="PF00487">
    <property type="entry name" value="FA_desaturase"/>
    <property type="match status" value="1"/>
</dbReference>
<comment type="caution">
    <text evidence="14">The sequence shown here is derived from an EMBL/GenBank/DDBJ whole genome shotgun (WGS) entry which is preliminary data.</text>
</comment>
<sequence>MFILQFAMFNWFANTITHRIFISPGDTLAVKQFKNPSRRCGTPLTTTEFWMDANLLTDQVAEPTRVRQARPTSASPVRVRWDYVIVFGVTHVFALLIFLPYFFSWTGVACFAISVFVFGLLGIPIAFHRMLAHKSFKSPKWFERTLVTLAMCTAQETPARWVAWHRKHHNHSDEREDPHSPRVSFFWSHLDWLFHENISPLATFSLYQKYSKDILADPYYLWIERLPQAAGIIFFVHAMLYALIAGIGSVIAFGFTPEAVQMTASIFVWGVIARTVYVWHITWAVNSVTHLFGYRTYDTSDDSRNCWPVAILTLGEGWHNNHHADPAAATVQHRWWEFDPNYYIIKVFSWFGLAYDIIELRHVRKARASR</sequence>